<dbReference type="FunFam" id="3.10.110.10:FF:000051">
    <property type="entry name" value="ubiquitin-conjugating enzyme E2 R2-like"/>
    <property type="match status" value="1"/>
</dbReference>
<comment type="similarity">
    <text evidence="4">Belongs to the ubiquitin-conjugating enzyme family.</text>
</comment>
<dbReference type="EMBL" id="JAKMXF010000018">
    <property type="protein sequence ID" value="KAI6661234.1"/>
    <property type="molecule type" value="Genomic_DNA"/>
</dbReference>
<evidence type="ECO:0000313" key="7">
    <source>
        <dbReference type="EMBL" id="KAI6661234.1"/>
    </source>
</evidence>
<keyword evidence="8" id="KW-1185">Reference proteome</keyword>
<keyword evidence="4" id="KW-0547">Nucleotide-binding</keyword>
<dbReference type="PROSITE" id="PS50127">
    <property type="entry name" value="UBC_2"/>
    <property type="match status" value="1"/>
</dbReference>
<keyword evidence="2 4" id="KW-0833">Ubl conjugation pathway</keyword>
<evidence type="ECO:0000256" key="3">
    <source>
        <dbReference type="PROSITE-ProRule" id="PRU10133"/>
    </source>
</evidence>
<evidence type="ECO:0000259" key="6">
    <source>
        <dbReference type="PROSITE" id="PS50127"/>
    </source>
</evidence>
<feature type="compositionally biased region" description="Acidic residues" evidence="5">
    <location>
        <begin position="220"/>
        <end position="240"/>
    </location>
</feature>
<feature type="active site" description="Glycyl thioester intermediate" evidence="3">
    <location>
        <position position="97"/>
    </location>
</feature>
<dbReference type="GO" id="GO:0016740">
    <property type="term" value="F:transferase activity"/>
    <property type="evidence" value="ECO:0007669"/>
    <property type="project" value="UniProtKB-KW"/>
</dbReference>
<dbReference type="InterPro" id="IPR023313">
    <property type="entry name" value="UBQ-conjugating_AS"/>
</dbReference>
<proteinExistence type="inferred from homology"/>
<sequence length="262" mass="29404">MASISSALATPSICQRTLQNELSKMVKEPLEGFIIDANELNILEWDVVIFGPPDTPYAGGYFKAKMTFPPDYPYSPPKFAFKTSLWHPNVYMNGEVCISILHPPGEDPLSGELPNERWNPTQSVRTILLSVQSLLNEPNTSSAANVDASVMYRKMKEGKKGSQEYSKIVQEQVELSRQEAIKDNVKVPLTLQEYLAMSKPRLESQSSLLDKENDSGCEFLEDIDDPYYDYNEQTDSDDNDQSGNEYAADTDDVLIPKDITNT</sequence>
<dbReference type="PANTHER" id="PTHR24067">
    <property type="entry name" value="UBIQUITIN-CONJUGATING ENZYME E2"/>
    <property type="match status" value="1"/>
</dbReference>
<dbReference type="InterPro" id="IPR000608">
    <property type="entry name" value="UBC"/>
</dbReference>
<gene>
    <name evidence="7" type="ORF">LOD99_10104</name>
</gene>
<keyword evidence="4" id="KW-0067">ATP-binding</keyword>
<name>A0AAV7KML9_9METZ</name>
<dbReference type="Gene3D" id="3.10.110.10">
    <property type="entry name" value="Ubiquitin Conjugating Enzyme"/>
    <property type="match status" value="1"/>
</dbReference>
<evidence type="ECO:0000256" key="5">
    <source>
        <dbReference type="SAM" id="MobiDB-lite"/>
    </source>
</evidence>
<accession>A0AAV7KML9</accession>
<keyword evidence="1" id="KW-0808">Transferase</keyword>
<dbReference type="Proteomes" id="UP001165289">
    <property type="component" value="Unassembled WGS sequence"/>
</dbReference>
<feature type="region of interest" description="Disordered" evidence="5">
    <location>
        <begin position="220"/>
        <end position="262"/>
    </location>
</feature>
<dbReference type="Pfam" id="PF00179">
    <property type="entry name" value="UQ_con"/>
    <property type="match status" value="1"/>
</dbReference>
<dbReference type="GO" id="GO:0005524">
    <property type="term" value="F:ATP binding"/>
    <property type="evidence" value="ECO:0007669"/>
    <property type="project" value="UniProtKB-UniRule"/>
</dbReference>
<dbReference type="SUPFAM" id="SSF54495">
    <property type="entry name" value="UBC-like"/>
    <property type="match status" value="1"/>
</dbReference>
<dbReference type="SMART" id="SM00212">
    <property type="entry name" value="UBCc"/>
    <property type="match status" value="1"/>
</dbReference>
<organism evidence="7 8">
    <name type="scientific">Oopsacas minuta</name>
    <dbReference type="NCBI Taxonomy" id="111878"/>
    <lineage>
        <taxon>Eukaryota</taxon>
        <taxon>Metazoa</taxon>
        <taxon>Porifera</taxon>
        <taxon>Hexactinellida</taxon>
        <taxon>Hexasterophora</taxon>
        <taxon>Lyssacinosida</taxon>
        <taxon>Leucopsacidae</taxon>
        <taxon>Oopsacas</taxon>
    </lineage>
</organism>
<comment type="caution">
    <text evidence="7">The sequence shown here is derived from an EMBL/GenBank/DDBJ whole genome shotgun (WGS) entry which is preliminary data.</text>
</comment>
<feature type="domain" description="UBC core" evidence="6">
    <location>
        <begin position="13"/>
        <end position="178"/>
    </location>
</feature>
<dbReference type="AlphaFoldDB" id="A0AAV7KML9"/>
<evidence type="ECO:0000256" key="4">
    <source>
        <dbReference type="RuleBase" id="RU362109"/>
    </source>
</evidence>
<evidence type="ECO:0000256" key="1">
    <source>
        <dbReference type="ARBA" id="ARBA00022679"/>
    </source>
</evidence>
<reference evidence="7 8" key="1">
    <citation type="journal article" date="2023" name="BMC Biol.">
        <title>The compact genome of the sponge Oopsacas minuta (Hexactinellida) is lacking key metazoan core genes.</title>
        <authorList>
            <person name="Santini S."/>
            <person name="Schenkelaars Q."/>
            <person name="Jourda C."/>
            <person name="Duchesne M."/>
            <person name="Belahbib H."/>
            <person name="Rocher C."/>
            <person name="Selva M."/>
            <person name="Riesgo A."/>
            <person name="Vervoort M."/>
            <person name="Leys S.P."/>
            <person name="Kodjabachian L."/>
            <person name="Le Bivic A."/>
            <person name="Borchiellini C."/>
            <person name="Claverie J.M."/>
            <person name="Renard E."/>
        </authorList>
    </citation>
    <scope>NUCLEOTIDE SEQUENCE [LARGE SCALE GENOMIC DNA]</scope>
    <source>
        <strain evidence="7">SPO-2</strain>
    </source>
</reference>
<protein>
    <submittedName>
        <fullName evidence="7">Ubiquitin-conjugating enzyme E2 R2-like</fullName>
    </submittedName>
</protein>
<dbReference type="InterPro" id="IPR016135">
    <property type="entry name" value="UBQ-conjugating_enzyme/RWD"/>
</dbReference>
<dbReference type="InterPro" id="IPR050113">
    <property type="entry name" value="Ub_conjugating_enzyme"/>
</dbReference>
<evidence type="ECO:0000256" key="2">
    <source>
        <dbReference type="ARBA" id="ARBA00022786"/>
    </source>
</evidence>
<evidence type="ECO:0000313" key="8">
    <source>
        <dbReference type="Proteomes" id="UP001165289"/>
    </source>
</evidence>
<dbReference type="PROSITE" id="PS00183">
    <property type="entry name" value="UBC_1"/>
    <property type="match status" value="1"/>
</dbReference>